<dbReference type="Gene3D" id="1.10.260.40">
    <property type="entry name" value="lambda repressor-like DNA-binding domains"/>
    <property type="match status" value="1"/>
</dbReference>
<comment type="caution">
    <text evidence="2">The sequence shown here is derived from an EMBL/GenBank/DDBJ whole genome shotgun (WGS) entry which is preliminary data.</text>
</comment>
<dbReference type="GO" id="GO:0003677">
    <property type="term" value="F:DNA binding"/>
    <property type="evidence" value="ECO:0007669"/>
    <property type="project" value="InterPro"/>
</dbReference>
<dbReference type="InterPro" id="IPR010982">
    <property type="entry name" value="Lambda_DNA-bd_dom_sf"/>
</dbReference>
<dbReference type="SUPFAM" id="SSF47413">
    <property type="entry name" value="lambda repressor-like DNA-binding domains"/>
    <property type="match status" value="1"/>
</dbReference>
<dbReference type="EMBL" id="QRKN01000001">
    <property type="protein sequence ID" value="RHI25823.1"/>
    <property type="molecule type" value="Genomic_DNA"/>
</dbReference>
<evidence type="ECO:0000259" key="1">
    <source>
        <dbReference type="PROSITE" id="PS50943"/>
    </source>
</evidence>
<reference evidence="2 3" key="1">
    <citation type="submission" date="2018-08" db="EMBL/GenBank/DDBJ databases">
        <title>A genome reference for cultivated species of the human gut microbiota.</title>
        <authorList>
            <person name="Zou Y."/>
            <person name="Xue W."/>
            <person name="Luo G."/>
        </authorList>
    </citation>
    <scope>NUCLEOTIDE SEQUENCE [LARGE SCALE GENOMIC DNA]</scope>
    <source>
        <strain evidence="2 3">AM16-11</strain>
    </source>
</reference>
<evidence type="ECO:0000313" key="3">
    <source>
        <dbReference type="Proteomes" id="UP000285865"/>
    </source>
</evidence>
<dbReference type="Proteomes" id="UP000285865">
    <property type="component" value="Unassembled WGS sequence"/>
</dbReference>
<gene>
    <name evidence="2" type="ORF">DW172_03860</name>
</gene>
<evidence type="ECO:0000313" key="2">
    <source>
        <dbReference type="EMBL" id="RHI25823.1"/>
    </source>
</evidence>
<dbReference type="AlphaFoldDB" id="A0A414ZRD4"/>
<dbReference type="Pfam" id="PF01381">
    <property type="entry name" value="HTH_3"/>
    <property type="match status" value="1"/>
</dbReference>
<protein>
    <submittedName>
        <fullName evidence="2">XRE family transcriptional regulator</fullName>
    </submittedName>
</protein>
<organism evidence="2 3">
    <name type="scientific">Agathobacter rectalis</name>
    <dbReference type="NCBI Taxonomy" id="39491"/>
    <lineage>
        <taxon>Bacteria</taxon>
        <taxon>Bacillati</taxon>
        <taxon>Bacillota</taxon>
        <taxon>Clostridia</taxon>
        <taxon>Lachnospirales</taxon>
        <taxon>Lachnospiraceae</taxon>
        <taxon>Agathobacter</taxon>
    </lineage>
</organism>
<sequence>MYRKTDYTQTKYMKNEIGRYRYQQNISISELARRTGLSATAISNLENGYTSDILLSHAISLSHALHVDLYDLFCIKR</sequence>
<name>A0A414ZRD4_9FIRM</name>
<dbReference type="CDD" id="cd00093">
    <property type="entry name" value="HTH_XRE"/>
    <property type="match status" value="1"/>
</dbReference>
<feature type="domain" description="HTH cro/C1-type" evidence="1">
    <location>
        <begin position="23"/>
        <end position="72"/>
    </location>
</feature>
<proteinExistence type="predicted"/>
<dbReference type="PROSITE" id="PS50943">
    <property type="entry name" value="HTH_CROC1"/>
    <property type="match status" value="1"/>
</dbReference>
<accession>A0A414ZRD4</accession>
<dbReference type="SMART" id="SM00530">
    <property type="entry name" value="HTH_XRE"/>
    <property type="match status" value="1"/>
</dbReference>
<dbReference type="InterPro" id="IPR001387">
    <property type="entry name" value="Cro/C1-type_HTH"/>
</dbReference>